<accession>F4CX82</accession>
<dbReference type="InterPro" id="IPR023294">
    <property type="entry name" value="Tachylectin2"/>
</dbReference>
<dbReference type="Pfam" id="PF20254">
    <property type="entry name" value="DMFA2_C"/>
    <property type="match status" value="1"/>
</dbReference>
<reference evidence="3 4" key="1">
    <citation type="journal article" date="2011" name="J. Bacteriol.">
        <title>Genome sequence of the 1,4-dioxane-degrading Pseudonocardia dioxanivorans strain CB1190.</title>
        <authorList>
            <person name="Sales C.M."/>
            <person name="Mahendra S."/>
            <person name="Grostern A."/>
            <person name="Parales R.E."/>
            <person name="Goodwin L.A."/>
            <person name="Woyke T."/>
            <person name="Nolan M."/>
            <person name="Lapidus A."/>
            <person name="Chertkov O."/>
            <person name="Ovchinnikova G."/>
            <person name="Sczyrba A."/>
            <person name="Alvarez-Cohen L."/>
        </authorList>
    </citation>
    <scope>NUCLEOTIDE SEQUENCE [LARGE SCALE GENOMIC DNA]</scope>
    <source>
        <strain evidence="4">ATCC 55486 / DSM 44775 / JCM 13855 / CB1190</strain>
    </source>
</reference>
<evidence type="ECO:0000313" key="3">
    <source>
        <dbReference type="EMBL" id="AEA25523.1"/>
    </source>
</evidence>
<feature type="domain" description="Tachylectin 2" evidence="1">
    <location>
        <begin position="8"/>
        <end position="136"/>
    </location>
</feature>
<dbReference type="Gene3D" id="2.115.10.10">
    <property type="entry name" value="Tachylectin 2"/>
    <property type="match status" value="2"/>
</dbReference>
<dbReference type="STRING" id="675635.Psed_3333"/>
<proteinExistence type="predicted"/>
<evidence type="ECO:0000259" key="2">
    <source>
        <dbReference type="Pfam" id="PF20254"/>
    </source>
</evidence>
<name>F4CX82_PSEUX</name>
<dbReference type="EMBL" id="CP002593">
    <property type="protein sequence ID" value="AEA25523.1"/>
    <property type="molecule type" value="Genomic_DNA"/>
</dbReference>
<dbReference type="eggNOG" id="COG3391">
    <property type="taxonomic scope" value="Bacteria"/>
</dbReference>
<dbReference type="KEGG" id="pdx:Psed_3333"/>
<gene>
    <name evidence="3" type="ordered locus">Psed_3333</name>
</gene>
<dbReference type="Pfam" id="PF14517">
    <property type="entry name" value="Tachylectin"/>
    <property type="match status" value="1"/>
</dbReference>
<dbReference type="RefSeq" id="WP_013675443.1">
    <property type="nucleotide sequence ID" value="NC_015312.1"/>
</dbReference>
<organism evidence="3 4">
    <name type="scientific">Pseudonocardia dioxanivorans (strain ATCC 55486 / DSM 44775 / JCM 13855 / CB1190)</name>
    <dbReference type="NCBI Taxonomy" id="675635"/>
    <lineage>
        <taxon>Bacteria</taxon>
        <taxon>Bacillati</taxon>
        <taxon>Actinomycetota</taxon>
        <taxon>Actinomycetes</taxon>
        <taxon>Pseudonocardiales</taxon>
        <taxon>Pseudonocardiaceae</taxon>
        <taxon>Pseudonocardia</taxon>
    </lineage>
</organism>
<dbReference type="eggNOG" id="COG1520">
    <property type="taxonomic scope" value="Bacteria"/>
</dbReference>
<dbReference type="OrthoDB" id="505641at2"/>
<dbReference type="InterPro" id="IPR046540">
    <property type="entry name" value="DMFA2_C"/>
</dbReference>
<evidence type="ECO:0000259" key="1">
    <source>
        <dbReference type="Pfam" id="PF14517"/>
    </source>
</evidence>
<dbReference type="AlphaFoldDB" id="F4CX82"/>
<keyword evidence="4" id="KW-1185">Reference proteome</keyword>
<sequence>MTFDPAQRFVRLVAAGNGVIYAIQADGSLRWYRHAGWTSGGTGWANGVGREIGTDWHIFRAVLAGSAGQLYTVSGDGTLRWWQYDLADPDGGSGDGTWHTASGAVIHDGFGDYPRVLGGYDDVLYGVKSDGSLWWLRYEAGDGSSGPESWAFGGQAQQIGTGFHRFPQLVAAPSGVIMGAEIAGVLSWWRYLAGDGTNGAGAWARGGIRADVGTGWATESLRTWTMGADGEIYAVALDTSPTPDLDHVLRWYRLLNYLTVDQGGVTANWAAPAGGVPVGQGFTVEETAALQGYPMRQCVGPGETLEVAVSTSFDSYDTRIRRLVPSPQVVRRVATTVPGPGPQILPPGYRSTGCGYPVAVSALVRDSWTSGVYDVELIGPQDLRRHAVFVVRPSQPHQDLLVVVPTYTYNAYNYWGGHDQYSDGQAGVRRTLTFLRPSTATEVDPTGAVSHLLQSDLALLRWMSEEGVGYDCVSDAEVHVEGLELLRPYRGVVLSTHPEYLSDSMRAAFVDYTLGGGRLVYTGGNGLYERVVPSADGTALTFRRADGARDILSEDGRPESDVLGVDFAPDGFLTFAGYRVTDADHPFLAGTGVSNGAVFGTYSTNIAASGWETDRVPDGGMAVVFAEGTQPFGAQMCRFDHPGGGWTFAAASLCFNGALQNDEVCAAILRNALAAAVG</sequence>
<dbReference type="HOGENOM" id="CLU_386803_0_0_11"/>
<dbReference type="Proteomes" id="UP000007809">
    <property type="component" value="Chromosome"/>
</dbReference>
<evidence type="ECO:0000313" key="4">
    <source>
        <dbReference type="Proteomes" id="UP000007809"/>
    </source>
</evidence>
<feature type="domain" description="N,N-dimethylformamidase beta subunit-like C-terminal" evidence="2">
    <location>
        <begin position="350"/>
        <end position="661"/>
    </location>
</feature>
<protein>
    <submittedName>
        <fullName evidence="3">Uncharacterized protein</fullName>
    </submittedName>
</protein>